<protein>
    <recommendedName>
        <fullName evidence="7">Mce protein</fullName>
    </recommendedName>
</protein>
<keyword evidence="6" id="KW-1185">Reference proteome</keyword>
<evidence type="ECO:0000313" key="5">
    <source>
        <dbReference type="EMBL" id="NTY63022.1"/>
    </source>
</evidence>
<dbReference type="PANTHER" id="PTHR37042">
    <property type="entry name" value="OUTER MEMBRANE PROTEIN RV1973"/>
    <property type="match status" value="1"/>
</dbReference>
<keyword evidence="2 4" id="KW-0472">Membrane</keyword>
<keyword evidence="4" id="KW-1133">Transmembrane helix</keyword>
<comment type="caution">
    <text evidence="5">The sequence shown here is derived from an EMBL/GenBank/DDBJ whole genome shotgun (WGS) entry which is preliminary data.</text>
</comment>
<feature type="compositionally biased region" description="Gly residues" evidence="3">
    <location>
        <begin position="75"/>
        <end position="85"/>
    </location>
</feature>
<keyword evidence="4" id="KW-0812">Transmembrane</keyword>
<evidence type="ECO:0000256" key="2">
    <source>
        <dbReference type="ARBA" id="ARBA00023136"/>
    </source>
</evidence>
<feature type="compositionally biased region" description="Basic and acidic residues" evidence="3">
    <location>
        <begin position="21"/>
        <end position="31"/>
    </location>
</feature>
<accession>A0ABX2K221</accession>
<comment type="subcellular location">
    <subcellularLocation>
        <location evidence="1">Membrane</location>
    </subcellularLocation>
</comment>
<evidence type="ECO:0000256" key="1">
    <source>
        <dbReference type="ARBA" id="ARBA00004370"/>
    </source>
</evidence>
<dbReference type="EMBL" id="VBSB01000025">
    <property type="protein sequence ID" value="NTY63022.1"/>
    <property type="molecule type" value="Genomic_DNA"/>
</dbReference>
<feature type="region of interest" description="Disordered" evidence="3">
    <location>
        <begin position="1"/>
        <end position="89"/>
    </location>
</feature>
<reference evidence="5 6" key="1">
    <citation type="submission" date="2019-05" db="EMBL/GenBank/DDBJ databases">
        <title>Mycolicibacterium sphagni ENV482 genome assembly.</title>
        <authorList>
            <person name="Chen W."/>
            <person name="Faulkner N.W."/>
            <person name="Hyman M.R."/>
        </authorList>
    </citation>
    <scope>NUCLEOTIDE SEQUENCE [LARGE SCALE GENOMIC DNA]</scope>
    <source>
        <strain evidence="5 6">ENV482</strain>
    </source>
</reference>
<sequence length="252" mass="26225">MEGDAGASRLTHNVEETVESTGRDSSTHDTPADSADAAENPPGGLRVDENDSAAPATATVNFETGRPDEPEQAGSEGGSPASGGSGRRRLSPKWSAVIAAVLALVGAATAVGGYLAQRAHQDNESVARANRAAITAAEACIAATQPADAAALAASQRTLDECTTGDFETQAMYYSAVLSEAYQAVNVRVQIPEMHAAVERNNDDGSIVALVAFRAKVSQNGVADRENSYRVRVKLVPESGRYKIAKLDQVAK</sequence>
<evidence type="ECO:0000313" key="6">
    <source>
        <dbReference type="Proteomes" id="UP000708347"/>
    </source>
</evidence>
<organism evidence="5 6">
    <name type="scientific">Mycolicibacterium sphagni</name>
    <dbReference type="NCBI Taxonomy" id="1786"/>
    <lineage>
        <taxon>Bacteria</taxon>
        <taxon>Bacillati</taxon>
        <taxon>Actinomycetota</taxon>
        <taxon>Actinomycetes</taxon>
        <taxon>Mycobacteriales</taxon>
        <taxon>Mycobacteriaceae</taxon>
        <taxon>Mycolicibacterium</taxon>
    </lineage>
</organism>
<dbReference type="PANTHER" id="PTHR37042:SF4">
    <property type="entry name" value="OUTER MEMBRANE PROTEIN RV1973"/>
    <property type="match status" value="1"/>
</dbReference>
<name>A0ABX2K221_9MYCO</name>
<proteinExistence type="predicted"/>
<gene>
    <name evidence="5" type="ORF">FEG63_26175</name>
</gene>
<evidence type="ECO:0008006" key="7">
    <source>
        <dbReference type="Google" id="ProtNLM"/>
    </source>
</evidence>
<evidence type="ECO:0000256" key="3">
    <source>
        <dbReference type="SAM" id="MobiDB-lite"/>
    </source>
</evidence>
<feature type="transmembrane region" description="Helical" evidence="4">
    <location>
        <begin position="94"/>
        <end position="116"/>
    </location>
</feature>
<dbReference type="Proteomes" id="UP000708347">
    <property type="component" value="Unassembled WGS sequence"/>
</dbReference>
<evidence type="ECO:0000256" key="4">
    <source>
        <dbReference type="SAM" id="Phobius"/>
    </source>
</evidence>